<evidence type="ECO:0000313" key="2">
    <source>
        <dbReference type="Proteomes" id="UP001211689"/>
    </source>
</evidence>
<comment type="caution">
    <text evidence="1">The sequence shown here is derived from an EMBL/GenBank/DDBJ whole genome shotgun (WGS) entry which is preliminary data.</text>
</comment>
<dbReference type="RefSeq" id="WP_271469988.1">
    <property type="nucleotide sequence ID" value="NZ_JANEWF010000002.1"/>
</dbReference>
<dbReference type="Proteomes" id="UP001211689">
    <property type="component" value="Unassembled WGS sequence"/>
</dbReference>
<gene>
    <name evidence="1" type="ORF">NNO07_03050</name>
</gene>
<protein>
    <submittedName>
        <fullName evidence="1">Uncharacterized protein</fullName>
    </submittedName>
</protein>
<keyword evidence="2" id="KW-1185">Reference proteome</keyword>
<organism evidence="1 2">
    <name type="scientific">Metapseudomonas resinovorans</name>
    <name type="common">Pseudomonas resinovorans</name>
    <dbReference type="NCBI Taxonomy" id="53412"/>
    <lineage>
        <taxon>Bacteria</taxon>
        <taxon>Pseudomonadati</taxon>
        <taxon>Pseudomonadota</taxon>
        <taxon>Gammaproteobacteria</taxon>
        <taxon>Pseudomonadales</taxon>
        <taxon>Pseudomonadaceae</taxon>
        <taxon>Metapseudomonas</taxon>
    </lineage>
</organism>
<dbReference type="EMBL" id="JANEWF010000002">
    <property type="protein sequence ID" value="MDA8482034.1"/>
    <property type="molecule type" value="Genomic_DNA"/>
</dbReference>
<proteinExistence type="predicted"/>
<reference evidence="1 2" key="1">
    <citation type="submission" date="2022-07" db="EMBL/GenBank/DDBJ databases">
        <title>Genome Analysis of Selected Gammaproteobacteria from Nigerian Food snails.</title>
        <authorList>
            <person name="Okafor A.C."/>
        </authorList>
    </citation>
    <scope>NUCLEOTIDE SEQUENCE [LARGE SCALE GENOMIC DNA]</scope>
    <source>
        <strain evidence="1 2">Awg 2</strain>
    </source>
</reference>
<sequence>MSAFARIADLHGDRLLTASYALGTIADLLGYDGLEHHLSERDLKGLHHAIKAISDLMQCSAMELYGIAEKIDSKAK</sequence>
<name>A0ABT4XZW4_METRE</name>
<accession>A0ABT4XZW4</accession>
<evidence type="ECO:0000313" key="1">
    <source>
        <dbReference type="EMBL" id="MDA8482034.1"/>
    </source>
</evidence>